<accession>I2GMJ2</accession>
<sequence>MGWYAKTDGVSNRQAVCGSRPLIDGCGTVKPTQVAQWQNGLHGAWWWSSSSCESGAPATGKLALETACAWQSLSGQGSPVSTSTYIARSQMSRFMATNVRGYQVQPVVKKEQE</sequence>
<gene>
    <name evidence="1" type="ORF">BN8_04355</name>
</gene>
<dbReference type="AlphaFoldDB" id="I2GMJ2"/>
<dbReference type="Proteomes" id="UP000009309">
    <property type="component" value="Unassembled WGS sequence"/>
</dbReference>
<protein>
    <submittedName>
        <fullName evidence="1">Uncharacterized protein</fullName>
    </submittedName>
</protein>
<dbReference type="STRING" id="1185876.BN8_04355"/>
<evidence type="ECO:0000313" key="2">
    <source>
        <dbReference type="Proteomes" id="UP000009309"/>
    </source>
</evidence>
<organism evidence="1 2">
    <name type="scientific">Fibrisoma limi BUZ 3</name>
    <dbReference type="NCBI Taxonomy" id="1185876"/>
    <lineage>
        <taxon>Bacteria</taxon>
        <taxon>Pseudomonadati</taxon>
        <taxon>Bacteroidota</taxon>
        <taxon>Cytophagia</taxon>
        <taxon>Cytophagales</taxon>
        <taxon>Spirosomataceae</taxon>
        <taxon>Fibrisoma</taxon>
    </lineage>
</organism>
<keyword evidence="2" id="KW-1185">Reference proteome</keyword>
<name>I2GMJ2_9BACT</name>
<comment type="caution">
    <text evidence="1">The sequence shown here is derived from an EMBL/GenBank/DDBJ whole genome shotgun (WGS) entry which is preliminary data.</text>
</comment>
<dbReference type="EMBL" id="CAIT01000009">
    <property type="protein sequence ID" value="CCH55120.1"/>
    <property type="molecule type" value="Genomic_DNA"/>
</dbReference>
<reference evidence="1 2" key="1">
    <citation type="journal article" date="2012" name="J. Bacteriol.">
        <title>Genome Sequence of the Filamentous Bacterium Fibrisoma limi BUZ 3T.</title>
        <authorList>
            <person name="Filippini M."/>
            <person name="Qi W."/>
            <person name="Jaenicke S."/>
            <person name="Goesmann A."/>
            <person name="Smits T.H."/>
            <person name="Bagheri H.C."/>
        </authorList>
    </citation>
    <scope>NUCLEOTIDE SEQUENCE [LARGE SCALE GENOMIC DNA]</scope>
    <source>
        <strain evidence="2">BUZ 3T</strain>
    </source>
</reference>
<proteinExistence type="predicted"/>
<evidence type="ECO:0000313" key="1">
    <source>
        <dbReference type="EMBL" id="CCH55120.1"/>
    </source>
</evidence>